<reference evidence="1" key="1">
    <citation type="submission" date="2014-11" db="EMBL/GenBank/DDBJ databases">
        <authorList>
            <person name="Amaro Gonzalez C."/>
        </authorList>
    </citation>
    <scope>NUCLEOTIDE SEQUENCE</scope>
</reference>
<dbReference type="EMBL" id="GBXM01085547">
    <property type="protein sequence ID" value="JAH23030.1"/>
    <property type="molecule type" value="Transcribed_RNA"/>
</dbReference>
<organism evidence="1">
    <name type="scientific">Anguilla anguilla</name>
    <name type="common">European freshwater eel</name>
    <name type="synonym">Muraena anguilla</name>
    <dbReference type="NCBI Taxonomy" id="7936"/>
    <lineage>
        <taxon>Eukaryota</taxon>
        <taxon>Metazoa</taxon>
        <taxon>Chordata</taxon>
        <taxon>Craniata</taxon>
        <taxon>Vertebrata</taxon>
        <taxon>Euteleostomi</taxon>
        <taxon>Actinopterygii</taxon>
        <taxon>Neopterygii</taxon>
        <taxon>Teleostei</taxon>
        <taxon>Anguilliformes</taxon>
        <taxon>Anguillidae</taxon>
        <taxon>Anguilla</taxon>
    </lineage>
</organism>
<accession>A0A0E9R3H8</accession>
<dbReference type="AlphaFoldDB" id="A0A0E9R3H8"/>
<protein>
    <submittedName>
        <fullName evidence="1">Uncharacterized protein</fullName>
    </submittedName>
</protein>
<name>A0A0E9R3H8_ANGAN</name>
<proteinExistence type="predicted"/>
<sequence>MQPRINCHLNGSLLRSQRLPEPRAGFFRCGVCGFPCKVELKLMCKLANRCFGLCSWAVVESQWSVVA</sequence>
<evidence type="ECO:0000313" key="1">
    <source>
        <dbReference type="EMBL" id="JAH23030.1"/>
    </source>
</evidence>
<reference evidence="1" key="2">
    <citation type="journal article" date="2015" name="Fish Shellfish Immunol.">
        <title>Early steps in the European eel (Anguilla anguilla)-Vibrio vulnificus interaction in the gills: Role of the RtxA13 toxin.</title>
        <authorList>
            <person name="Callol A."/>
            <person name="Pajuelo D."/>
            <person name="Ebbesson L."/>
            <person name="Teles M."/>
            <person name="MacKenzie S."/>
            <person name="Amaro C."/>
        </authorList>
    </citation>
    <scope>NUCLEOTIDE SEQUENCE</scope>
</reference>